<dbReference type="Pfam" id="PF13521">
    <property type="entry name" value="AAA_28"/>
    <property type="match status" value="1"/>
</dbReference>
<dbReference type="Proteomes" id="UP000073601">
    <property type="component" value="Unassembled WGS sequence"/>
</dbReference>
<dbReference type="EMBL" id="FIZY01000096">
    <property type="protein sequence ID" value="CZF86928.1"/>
    <property type="molecule type" value="Genomic_DNA"/>
</dbReference>
<evidence type="ECO:0000313" key="3">
    <source>
        <dbReference type="Proteomes" id="UP000073601"/>
    </source>
</evidence>
<accession>A0A128FJG5</accession>
<dbReference type="OrthoDB" id="3249147at2"/>
<dbReference type="InterPro" id="IPR027417">
    <property type="entry name" value="P-loop_NTPase"/>
</dbReference>
<dbReference type="InterPro" id="IPR052735">
    <property type="entry name" value="NAD_biosynth-regulator"/>
</dbReference>
<sequence>MTPKAFKCGLVVGKFSPLHKGHEYLIQHAFDQCDDVVIISYSRPEFASCSSNVRERWIKARFPSAIVLSIDAATVESWRADSAWTLEMPRNTEGDQVHRQFTYSLIAKKLGLKIDAIFTSEGYGDGFAKFLSDRTLGFGYHIGHICVDLNREKVPVSGSLMRSSPAPNTDLIDDEILIDFSIQKICFLGGESTGKSTLSQVLSEKFKEPLVAEYGRELWEEKNGDLTPGDLIDICTVQTSREDIAQQKAKNFIFCDTSPLTTLCYSEALFHQRCNVINAYAERPYHHIFLCEPDFPFMQDGTRRDDDFRLLQHNWYLRELANKNMDFIRLSGSISQRVEKVTSIITKQSF</sequence>
<dbReference type="Gene3D" id="3.40.50.620">
    <property type="entry name" value="HUPs"/>
    <property type="match status" value="1"/>
</dbReference>
<dbReference type="PANTHER" id="PTHR37512">
    <property type="entry name" value="TRIFUNCTIONAL NAD BIOSYNTHESIS/REGULATOR PROTEIN NADR"/>
    <property type="match status" value="1"/>
</dbReference>
<dbReference type="SUPFAM" id="SSF52374">
    <property type="entry name" value="Nucleotidylyl transferase"/>
    <property type="match status" value="1"/>
</dbReference>
<dbReference type="AlphaFoldDB" id="A0A128FJG5"/>
<dbReference type="RefSeq" id="WP_062715184.1">
    <property type="nucleotide sequence ID" value="NZ_CAWRCI010000096.1"/>
</dbReference>
<organism evidence="2 3">
    <name type="scientific">Grimontia marina</name>
    <dbReference type="NCBI Taxonomy" id="646534"/>
    <lineage>
        <taxon>Bacteria</taxon>
        <taxon>Pseudomonadati</taxon>
        <taxon>Pseudomonadota</taxon>
        <taxon>Gammaproteobacteria</taxon>
        <taxon>Vibrionales</taxon>
        <taxon>Vibrionaceae</taxon>
        <taxon>Grimontia</taxon>
    </lineage>
</organism>
<dbReference type="InterPro" id="IPR004821">
    <property type="entry name" value="Cyt_trans-like"/>
</dbReference>
<evidence type="ECO:0000259" key="1">
    <source>
        <dbReference type="Pfam" id="PF13521"/>
    </source>
</evidence>
<evidence type="ECO:0000313" key="2">
    <source>
        <dbReference type="EMBL" id="CZF86928.1"/>
    </source>
</evidence>
<gene>
    <name evidence="2" type="primary">nadR</name>
    <name evidence="2" type="ORF">GMA8713_04969</name>
</gene>
<reference evidence="3" key="1">
    <citation type="submission" date="2016-02" db="EMBL/GenBank/DDBJ databases">
        <authorList>
            <person name="Rodrigo-Torres Lidia"/>
            <person name="Arahal R.David."/>
        </authorList>
    </citation>
    <scope>NUCLEOTIDE SEQUENCE [LARGE SCALE GENOMIC DNA]</scope>
    <source>
        <strain evidence="3">CECT 8713</strain>
    </source>
</reference>
<dbReference type="Gene3D" id="3.40.50.300">
    <property type="entry name" value="P-loop containing nucleotide triphosphate hydrolases"/>
    <property type="match status" value="1"/>
</dbReference>
<protein>
    <submittedName>
        <fullName evidence="2">Trifunctional NAD biosynthesis/regulator protein NadR</fullName>
    </submittedName>
</protein>
<dbReference type="GO" id="GO:0003824">
    <property type="term" value="F:catalytic activity"/>
    <property type="evidence" value="ECO:0007669"/>
    <property type="project" value="InterPro"/>
</dbReference>
<dbReference type="InterPro" id="IPR014729">
    <property type="entry name" value="Rossmann-like_a/b/a_fold"/>
</dbReference>
<proteinExistence type="predicted"/>
<dbReference type="InterPro" id="IPR038727">
    <property type="entry name" value="NadR/Ttd14_AAA_dom"/>
</dbReference>
<feature type="domain" description="NadR/Ttd14 AAA" evidence="1">
    <location>
        <begin position="184"/>
        <end position="337"/>
    </location>
</feature>
<dbReference type="PANTHER" id="PTHR37512:SF1">
    <property type="entry name" value="NADR_TTD14 AAA DOMAIN-CONTAINING PROTEIN"/>
    <property type="match status" value="1"/>
</dbReference>
<dbReference type="SUPFAM" id="SSF52540">
    <property type="entry name" value="P-loop containing nucleoside triphosphate hydrolases"/>
    <property type="match status" value="1"/>
</dbReference>
<keyword evidence="3" id="KW-1185">Reference proteome</keyword>
<dbReference type="NCBIfam" id="TIGR00125">
    <property type="entry name" value="cyt_tran_rel"/>
    <property type="match status" value="1"/>
</dbReference>
<name>A0A128FJG5_9GAMM</name>